<dbReference type="Proteomes" id="UP000600600">
    <property type="component" value="Unassembled WGS sequence"/>
</dbReference>
<sequence length="169" mass="19702">MEQLEVIQSKIYDIRGQKVMLDFDLAEMYGTETKYLKRSVKSNLKRFPSDFMFELTDSEWESLRCKNCTSKRGGIRYMPYAFTELGVAMLSSVLNSDLAIEVNINIMRAFVAVRRLLTLPPSNPVHELQREVKELKEYIEEVFADYNDINDDTRMQLELINQTLAELQA</sequence>
<evidence type="ECO:0000259" key="1">
    <source>
        <dbReference type="Pfam" id="PF10543"/>
    </source>
</evidence>
<reference evidence="2 3" key="1">
    <citation type="submission" date="2020-08" db="EMBL/GenBank/DDBJ databases">
        <title>Genome public.</title>
        <authorList>
            <person name="Liu C."/>
            <person name="Sun Q."/>
        </authorList>
    </citation>
    <scope>NUCLEOTIDE SEQUENCE [LARGE SCALE GENOMIC DNA]</scope>
    <source>
        <strain evidence="2 3">M27</strain>
    </source>
</reference>
<keyword evidence="3" id="KW-1185">Reference proteome</keyword>
<comment type="caution">
    <text evidence="2">The sequence shown here is derived from an EMBL/GenBank/DDBJ whole genome shotgun (WGS) entry which is preliminary data.</text>
</comment>
<proteinExistence type="predicted"/>
<dbReference type="Pfam" id="PF10543">
    <property type="entry name" value="ORF6N"/>
    <property type="match status" value="1"/>
</dbReference>
<name>A0ABR7C8I9_9BACE</name>
<evidence type="ECO:0000313" key="2">
    <source>
        <dbReference type="EMBL" id="MBC5604119.1"/>
    </source>
</evidence>
<gene>
    <name evidence="2" type="ORF">H8S67_05475</name>
</gene>
<organism evidence="2 3">
    <name type="scientific">Bacteroides difficilis</name>
    <dbReference type="NCBI Taxonomy" id="2763021"/>
    <lineage>
        <taxon>Bacteria</taxon>
        <taxon>Pseudomonadati</taxon>
        <taxon>Bacteroidota</taxon>
        <taxon>Bacteroidia</taxon>
        <taxon>Bacteroidales</taxon>
        <taxon>Bacteroidaceae</taxon>
        <taxon>Bacteroides</taxon>
    </lineage>
</organism>
<dbReference type="RefSeq" id="WP_186966708.1">
    <property type="nucleotide sequence ID" value="NZ_JACOOE010000002.1"/>
</dbReference>
<feature type="domain" description="KilA-N DNA-binding" evidence="1">
    <location>
        <begin position="9"/>
        <end position="93"/>
    </location>
</feature>
<protein>
    <submittedName>
        <fullName evidence="2">ORF6N domain-containing protein</fullName>
    </submittedName>
</protein>
<dbReference type="EMBL" id="JACOOE010000002">
    <property type="protein sequence ID" value="MBC5604119.1"/>
    <property type="molecule type" value="Genomic_DNA"/>
</dbReference>
<dbReference type="InterPro" id="IPR018873">
    <property type="entry name" value="KilA-N_DNA-bd_domain"/>
</dbReference>
<accession>A0ABR7C8I9</accession>
<evidence type="ECO:0000313" key="3">
    <source>
        <dbReference type="Proteomes" id="UP000600600"/>
    </source>
</evidence>